<organism evidence="4 5">
    <name type="scientific">Candidatus Segetimicrobium genomatis</name>
    <dbReference type="NCBI Taxonomy" id="2569760"/>
    <lineage>
        <taxon>Bacteria</taxon>
        <taxon>Bacillati</taxon>
        <taxon>Candidatus Sysuimicrobiota</taxon>
        <taxon>Candidatus Sysuimicrobiia</taxon>
        <taxon>Candidatus Sysuimicrobiales</taxon>
        <taxon>Candidatus Segetimicrobiaceae</taxon>
        <taxon>Candidatus Segetimicrobium</taxon>
    </lineage>
</organism>
<proteinExistence type="inferred from homology"/>
<keyword evidence="2" id="KW-0813">Transport</keyword>
<evidence type="ECO:0000256" key="2">
    <source>
        <dbReference type="PIRNR" id="PIRNR016661"/>
    </source>
</evidence>
<comment type="caution">
    <text evidence="4">The sequence shown here is derived from an EMBL/GenBank/DDBJ whole genome shotgun (WGS) entry which is preliminary data.</text>
</comment>
<dbReference type="PIRSF" id="PIRSF016661">
    <property type="entry name" value="BioY"/>
    <property type="match status" value="1"/>
</dbReference>
<keyword evidence="3" id="KW-1133">Transmembrane helix</keyword>
<dbReference type="AlphaFoldDB" id="A0A537K2C7"/>
<dbReference type="Pfam" id="PF02632">
    <property type="entry name" value="BioY"/>
    <property type="match status" value="1"/>
</dbReference>
<dbReference type="Proteomes" id="UP000318509">
    <property type="component" value="Unassembled WGS sequence"/>
</dbReference>
<reference evidence="4 5" key="1">
    <citation type="journal article" date="2019" name="Nat. Microbiol.">
        <title>Mediterranean grassland soil C-N compound turnover is dependent on rainfall and depth, and is mediated by genomically divergent microorganisms.</title>
        <authorList>
            <person name="Diamond S."/>
            <person name="Andeer P.F."/>
            <person name="Li Z."/>
            <person name="Crits-Christoph A."/>
            <person name="Burstein D."/>
            <person name="Anantharaman K."/>
            <person name="Lane K.R."/>
            <person name="Thomas B.C."/>
            <person name="Pan C."/>
            <person name="Northen T.R."/>
            <person name="Banfield J.F."/>
        </authorList>
    </citation>
    <scope>NUCLEOTIDE SEQUENCE [LARGE SCALE GENOMIC DNA]</scope>
    <source>
        <strain evidence="4">NP_3</strain>
    </source>
</reference>
<dbReference type="GO" id="GO:0005886">
    <property type="term" value="C:plasma membrane"/>
    <property type="evidence" value="ECO:0007669"/>
    <property type="project" value="UniProtKB-SubCell"/>
</dbReference>
<dbReference type="PANTHER" id="PTHR34295:SF1">
    <property type="entry name" value="BIOTIN TRANSPORTER BIOY"/>
    <property type="match status" value="1"/>
</dbReference>
<dbReference type="PANTHER" id="PTHR34295">
    <property type="entry name" value="BIOTIN TRANSPORTER BIOY"/>
    <property type="match status" value="1"/>
</dbReference>
<evidence type="ECO:0000256" key="3">
    <source>
        <dbReference type="SAM" id="Phobius"/>
    </source>
</evidence>
<dbReference type="EMBL" id="VBAK01000117">
    <property type="protein sequence ID" value="TMI89910.1"/>
    <property type="molecule type" value="Genomic_DNA"/>
</dbReference>
<feature type="transmembrane region" description="Helical" evidence="3">
    <location>
        <begin position="104"/>
        <end position="123"/>
    </location>
</feature>
<accession>A0A537K2C7</accession>
<dbReference type="Gene3D" id="1.10.1760.20">
    <property type="match status" value="1"/>
</dbReference>
<gene>
    <name evidence="4" type="ORF">E6H00_08365</name>
</gene>
<comment type="subcellular location">
    <subcellularLocation>
        <location evidence="2">Cell membrane</location>
        <topology evidence="2">Multi-pass membrane protein</topology>
    </subcellularLocation>
</comment>
<keyword evidence="2" id="KW-1003">Cell membrane</keyword>
<feature type="transmembrane region" description="Helical" evidence="3">
    <location>
        <begin position="50"/>
        <end position="67"/>
    </location>
</feature>
<sequence length="213" mass="21746">MASPVSGAGQAGGDDTMTVRDMTLVALFAALTAVCAQVSLTLPFVTSVPFTLQVFAVLAAGAILGARRAFLSQVVYILLGGAGLPVFARLHGGTAVLMGPTGGYLWAYPLAALVVGGAADIAAQGRERKSFLTYVYPAMGAGILVIYGLGAVGLILAGVVHTLPRAVQVGVLPFFWFDLLKAYLAGVVAVRVRSAILPAGREAAGQSLGHTHP</sequence>
<feature type="transmembrane region" description="Helical" evidence="3">
    <location>
        <begin position="135"/>
        <end position="159"/>
    </location>
</feature>
<name>A0A537K2C7_9BACT</name>
<keyword evidence="3" id="KW-0812">Transmembrane</keyword>
<evidence type="ECO:0000313" key="4">
    <source>
        <dbReference type="EMBL" id="TMI89910.1"/>
    </source>
</evidence>
<feature type="transmembrane region" description="Helical" evidence="3">
    <location>
        <begin position="74"/>
        <end position="92"/>
    </location>
</feature>
<protein>
    <recommendedName>
        <fullName evidence="2">Biotin transporter</fullName>
    </recommendedName>
</protein>
<evidence type="ECO:0000313" key="5">
    <source>
        <dbReference type="Proteomes" id="UP000318509"/>
    </source>
</evidence>
<feature type="transmembrane region" description="Helical" evidence="3">
    <location>
        <begin position="171"/>
        <end position="192"/>
    </location>
</feature>
<feature type="transmembrane region" description="Helical" evidence="3">
    <location>
        <begin position="24"/>
        <end position="44"/>
    </location>
</feature>
<comment type="similarity">
    <text evidence="1 2">Belongs to the BioY family.</text>
</comment>
<evidence type="ECO:0000256" key="1">
    <source>
        <dbReference type="ARBA" id="ARBA00010692"/>
    </source>
</evidence>
<dbReference type="InterPro" id="IPR003784">
    <property type="entry name" value="BioY"/>
</dbReference>
<keyword evidence="2 3" id="KW-0472">Membrane</keyword>
<dbReference type="GO" id="GO:0015225">
    <property type="term" value="F:biotin transmembrane transporter activity"/>
    <property type="evidence" value="ECO:0007669"/>
    <property type="project" value="UniProtKB-UniRule"/>
</dbReference>